<dbReference type="AlphaFoldDB" id="A0A249L562"/>
<dbReference type="GO" id="GO:0016491">
    <property type="term" value="F:oxidoreductase activity"/>
    <property type="evidence" value="ECO:0007669"/>
    <property type="project" value="UniProtKB-KW"/>
</dbReference>
<feature type="domain" description="Enoyl reductase (ER)" evidence="6">
    <location>
        <begin position="7"/>
        <end position="339"/>
    </location>
</feature>
<gene>
    <name evidence="7" type="ORF">B1sIIB91_04950</name>
</gene>
<dbReference type="InterPro" id="IPR013154">
    <property type="entry name" value="ADH-like_N"/>
</dbReference>
<evidence type="ECO:0000256" key="1">
    <source>
        <dbReference type="ARBA" id="ARBA00001947"/>
    </source>
</evidence>
<dbReference type="Pfam" id="PF00107">
    <property type="entry name" value="ADH_zinc_N"/>
    <property type="match status" value="1"/>
</dbReference>
<dbReference type="RefSeq" id="WP_095688497.1">
    <property type="nucleotide sequence ID" value="NZ_CP016779.1"/>
</dbReference>
<dbReference type="Pfam" id="PF08240">
    <property type="entry name" value="ADH_N"/>
    <property type="match status" value="1"/>
</dbReference>
<evidence type="ECO:0000313" key="7">
    <source>
        <dbReference type="EMBL" id="ASY24238.1"/>
    </source>
</evidence>
<keyword evidence="8" id="KW-1185">Reference proteome</keyword>
<dbReference type="PANTHER" id="PTHR43401">
    <property type="entry name" value="L-THREONINE 3-DEHYDROGENASE"/>
    <property type="match status" value="1"/>
</dbReference>
<dbReference type="GO" id="GO:0008270">
    <property type="term" value="F:zinc ion binding"/>
    <property type="evidence" value="ECO:0007669"/>
    <property type="project" value="InterPro"/>
</dbReference>
<evidence type="ECO:0000256" key="4">
    <source>
        <dbReference type="ARBA" id="ARBA00023002"/>
    </source>
</evidence>
<dbReference type="InterPro" id="IPR013149">
    <property type="entry name" value="ADH-like_C"/>
</dbReference>
<evidence type="ECO:0000256" key="2">
    <source>
        <dbReference type="ARBA" id="ARBA00022723"/>
    </source>
</evidence>
<keyword evidence="4" id="KW-0560">Oxidoreductase</keyword>
<protein>
    <submittedName>
        <fullName evidence="7">L-iditol 2-dehydrogenase</fullName>
    </submittedName>
</protein>
<dbReference type="InterPro" id="IPR050129">
    <property type="entry name" value="Zn_alcohol_dh"/>
</dbReference>
<dbReference type="Gene3D" id="3.40.50.720">
    <property type="entry name" value="NAD(P)-binding Rossmann-like Domain"/>
    <property type="match status" value="1"/>
</dbReference>
<dbReference type="InterPro" id="IPR036291">
    <property type="entry name" value="NAD(P)-bd_dom_sf"/>
</dbReference>
<reference evidence="7 8" key="1">
    <citation type="submission" date="2016-07" db="EMBL/GenBank/DDBJ databases">
        <title>High microdiversification within the ubiquitous acI lineage of Actinobacteria.</title>
        <authorList>
            <person name="Neuenschwander S.M."/>
            <person name="Salcher M."/>
            <person name="Ghai R."/>
            <person name="Pernthaler J."/>
        </authorList>
    </citation>
    <scope>NUCLEOTIDE SEQUENCE [LARGE SCALE GENOMIC DNA]</scope>
    <source>
        <strain evidence="7">MMS-IIB-91</strain>
    </source>
</reference>
<dbReference type="InterPro" id="IPR011032">
    <property type="entry name" value="GroES-like_sf"/>
</dbReference>
<dbReference type="PANTHER" id="PTHR43401:SF2">
    <property type="entry name" value="L-THREONINE 3-DEHYDROGENASE"/>
    <property type="match status" value="1"/>
</dbReference>
<keyword evidence="3 5" id="KW-0862">Zinc</keyword>
<comment type="cofactor">
    <cofactor evidence="1 5">
        <name>Zn(2+)</name>
        <dbReference type="ChEBI" id="CHEBI:29105"/>
    </cofactor>
</comment>
<dbReference type="SUPFAM" id="SSF50129">
    <property type="entry name" value="GroES-like"/>
    <property type="match status" value="1"/>
</dbReference>
<dbReference type="KEGG" id="nab:B1sIIB91_04950"/>
<sequence>MQRLVATSVNTVTLQEVEKPSLKAGEILAQTLVTGVCGSDIHAVQGHHPFVPVPYNPGHEVVGVIREIAPDVKGFLVGDRVTVEPDLPCWDCKNCNSGQENLCENLKFFGCGYTQGGMADFWTLPATRFHKVPESFSDEAAAMIEPLSTPVHAVKLSFIGSKDLTGKTVAILGCGTIGLLTLYAAKYFNAKTIVMTDLVEKKRNLAKQIGADLVFDAASKTLPSDIRQAVGQSIDVVYDCVAIQQTVSQAISLADKAGTVMIVGVPSKEVTMPLPIIQDHQIRIQGSATYLPADYHDSIKIISQSSFKAKEIVTAIFPKDQAQQAFNTAIAGEQIKVLIRFS</sequence>
<organism evidence="7 8">
    <name type="scientific">Candidatus Nanopelagicus abundans</name>
    <dbReference type="NCBI Taxonomy" id="1884916"/>
    <lineage>
        <taxon>Bacteria</taxon>
        <taxon>Bacillati</taxon>
        <taxon>Actinomycetota</taxon>
        <taxon>Actinomycetes</taxon>
        <taxon>Candidatus Nanopelagicales</taxon>
        <taxon>Candidatus Nanopelagicaceae</taxon>
        <taxon>Candidatus Nanopelagicus</taxon>
    </lineage>
</organism>
<evidence type="ECO:0000256" key="3">
    <source>
        <dbReference type="ARBA" id="ARBA00022833"/>
    </source>
</evidence>
<evidence type="ECO:0000256" key="5">
    <source>
        <dbReference type="RuleBase" id="RU361277"/>
    </source>
</evidence>
<keyword evidence="2 5" id="KW-0479">Metal-binding</keyword>
<dbReference type="Proteomes" id="UP000217210">
    <property type="component" value="Chromosome"/>
</dbReference>
<dbReference type="InterPro" id="IPR002328">
    <property type="entry name" value="ADH_Zn_CS"/>
</dbReference>
<accession>A0A249L562</accession>
<comment type="similarity">
    <text evidence="5">Belongs to the zinc-containing alcohol dehydrogenase family.</text>
</comment>
<proteinExistence type="inferred from homology"/>
<dbReference type="OrthoDB" id="9797931at2"/>
<dbReference type="PROSITE" id="PS00059">
    <property type="entry name" value="ADH_ZINC"/>
    <property type="match status" value="1"/>
</dbReference>
<dbReference type="SUPFAM" id="SSF51735">
    <property type="entry name" value="NAD(P)-binding Rossmann-fold domains"/>
    <property type="match status" value="1"/>
</dbReference>
<name>A0A249L562_9ACTN</name>
<evidence type="ECO:0000259" key="6">
    <source>
        <dbReference type="SMART" id="SM00829"/>
    </source>
</evidence>
<dbReference type="EMBL" id="CP016779">
    <property type="protein sequence ID" value="ASY24238.1"/>
    <property type="molecule type" value="Genomic_DNA"/>
</dbReference>
<evidence type="ECO:0000313" key="8">
    <source>
        <dbReference type="Proteomes" id="UP000217210"/>
    </source>
</evidence>
<dbReference type="InterPro" id="IPR020843">
    <property type="entry name" value="ER"/>
</dbReference>
<dbReference type="SMART" id="SM00829">
    <property type="entry name" value="PKS_ER"/>
    <property type="match status" value="1"/>
</dbReference>
<dbReference type="Gene3D" id="3.90.180.10">
    <property type="entry name" value="Medium-chain alcohol dehydrogenases, catalytic domain"/>
    <property type="match status" value="1"/>
</dbReference>